<dbReference type="PaxDb" id="190192-MK1334"/>
<gene>
    <name evidence="1" type="ordered locus">MK1334</name>
</gene>
<dbReference type="Proteomes" id="UP000001826">
    <property type="component" value="Chromosome"/>
</dbReference>
<dbReference type="HOGENOM" id="CLU_795998_0_0_2"/>
<dbReference type="GO" id="GO:0016787">
    <property type="term" value="F:hydrolase activity"/>
    <property type="evidence" value="ECO:0007669"/>
    <property type="project" value="UniProtKB-KW"/>
</dbReference>
<proteinExistence type="predicted"/>
<organism evidence="1 2">
    <name type="scientific">Methanopyrus kandleri (strain AV19 / DSM 6324 / JCM 9639 / NBRC 100938)</name>
    <dbReference type="NCBI Taxonomy" id="190192"/>
    <lineage>
        <taxon>Archaea</taxon>
        <taxon>Methanobacteriati</taxon>
        <taxon>Methanobacteriota</taxon>
        <taxon>Methanomada group</taxon>
        <taxon>Methanopyri</taxon>
        <taxon>Methanopyrales</taxon>
        <taxon>Methanopyraceae</taxon>
        <taxon>Methanopyrus</taxon>
    </lineage>
</organism>
<dbReference type="AlphaFoldDB" id="Q8TVQ4"/>
<name>Q8TVQ4_METKA</name>
<dbReference type="EnsemblBacteria" id="AAM02547">
    <property type="protein sequence ID" value="AAM02547"/>
    <property type="gene ID" value="MK1334"/>
</dbReference>
<protein>
    <submittedName>
        <fullName evidence="1">Predicted membrane-bound metal-dependent hydrolase</fullName>
    </submittedName>
</protein>
<keyword evidence="2" id="KW-1185">Reference proteome</keyword>
<reference evidence="1 2" key="1">
    <citation type="journal article" date="2002" name="Proc. Natl. Acad. Sci. U.S.A.">
        <title>The complete genome of hyperthermophile Methanopyrus kandleri AV19 and monophyly of archaeal methanogens.</title>
        <authorList>
            <person name="Slesarev A.I."/>
            <person name="Mezhevaya K.V."/>
            <person name="Makarova K.S."/>
            <person name="Polushin N.N."/>
            <person name="Shcherbinina O.V."/>
            <person name="Shakhova V.V."/>
            <person name="Belova G.I."/>
            <person name="Aravind L."/>
            <person name="Natale D.A."/>
            <person name="Rogozin I.B."/>
            <person name="Tatusov R.L."/>
            <person name="Wolf Y.I."/>
            <person name="Stetter K.O."/>
            <person name="Malykh A.G."/>
            <person name="Koonin E.V."/>
            <person name="Kozyavkin S.A."/>
        </authorList>
    </citation>
    <scope>NUCLEOTIDE SEQUENCE [LARGE SCALE GENOMIC DNA]</scope>
    <source>
        <strain evidence="2">AV19 / DSM 6324 / JCM 9639 / NBRC 100938</strain>
    </source>
</reference>
<evidence type="ECO:0000313" key="2">
    <source>
        <dbReference type="Proteomes" id="UP000001826"/>
    </source>
</evidence>
<dbReference type="KEGG" id="mka:MK1334"/>
<accession>Q8TVQ4</accession>
<keyword evidence="1" id="KW-0378">Hydrolase</keyword>
<dbReference type="EMBL" id="AE009439">
    <property type="protein sequence ID" value="AAM02547.1"/>
    <property type="molecule type" value="Genomic_DNA"/>
</dbReference>
<dbReference type="InterPro" id="IPR007404">
    <property type="entry name" value="YdjM-like"/>
</dbReference>
<dbReference type="InParanoid" id="Q8TVQ4"/>
<dbReference type="OrthoDB" id="375732at2157"/>
<dbReference type="RefSeq" id="WP_011019702.1">
    <property type="nucleotide sequence ID" value="NC_003551.1"/>
</dbReference>
<evidence type="ECO:0000313" key="1">
    <source>
        <dbReference type="EMBL" id="AAM02547.1"/>
    </source>
</evidence>
<sequence>MRARTHVLLTYLLTAPFLGVERAITASLSAILPDLDHPNSLVSSALYPLELLTGRDLRLALSRRLRHRGILHCPWPWGALAYLLWATGHPNAALVPLGGFLHCLEDAFTTMGVPVMWRREGGSWRSVRLSLTGLPSDTWDAILPPLALAVTWALFLLNPAEFHATHLDENPYLERAYWTSRAVLLRPFLHTVEGLNREALRVSGYGRLPHVRAVLRYDYGPREVSGLWTPAGWVRGDDGRWYPPPTHGYSLRSLSYERAAYRVGTVRCWDAPEGALVLRAVLAYEGLSPVALERLAREAVLLGFRVRHTDRVGGHLVLEGGGLAIPVLHRLPRPAWCRVTFLPSRSLR</sequence>
<dbReference type="Pfam" id="PF04307">
    <property type="entry name" value="YdjM"/>
    <property type="match status" value="1"/>
</dbReference>
<dbReference type="GeneID" id="1477929"/>